<comment type="caution">
    <text evidence="2">The sequence shown here is derived from an EMBL/GenBank/DDBJ whole genome shotgun (WGS) entry which is preliminary data.</text>
</comment>
<accession>A0AAV6YHP8</accession>
<evidence type="ECO:0000313" key="2">
    <source>
        <dbReference type="EMBL" id="KAG8536536.1"/>
    </source>
</evidence>
<feature type="region of interest" description="Disordered" evidence="1">
    <location>
        <begin position="1"/>
        <end position="87"/>
    </location>
</feature>
<protein>
    <submittedName>
        <fullName evidence="2">Uncharacterized protein</fullName>
    </submittedName>
</protein>
<dbReference type="EMBL" id="WNYA01041681">
    <property type="protein sequence ID" value="KAG8536536.1"/>
    <property type="molecule type" value="Genomic_DNA"/>
</dbReference>
<feature type="compositionally biased region" description="Polar residues" evidence="1">
    <location>
        <begin position="40"/>
        <end position="61"/>
    </location>
</feature>
<proteinExistence type="predicted"/>
<organism evidence="2 3">
    <name type="scientific">Engystomops pustulosus</name>
    <name type="common">Tungara frog</name>
    <name type="synonym">Physalaemus pustulosus</name>
    <dbReference type="NCBI Taxonomy" id="76066"/>
    <lineage>
        <taxon>Eukaryota</taxon>
        <taxon>Metazoa</taxon>
        <taxon>Chordata</taxon>
        <taxon>Craniata</taxon>
        <taxon>Vertebrata</taxon>
        <taxon>Euteleostomi</taxon>
        <taxon>Amphibia</taxon>
        <taxon>Batrachia</taxon>
        <taxon>Anura</taxon>
        <taxon>Neobatrachia</taxon>
        <taxon>Hyloidea</taxon>
        <taxon>Leptodactylidae</taxon>
        <taxon>Leiuperinae</taxon>
        <taxon>Engystomops</taxon>
    </lineage>
</organism>
<feature type="compositionally biased region" description="Low complexity" evidence="1">
    <location>
        <begin position="11"/>
        <end position="28"/>
    </location>
</feature>
<keyword evidence="3" id="KW-1185">Reference proteome</keyword>
<evidence type="ECO:0000313" key="3">
    <source>
        <dbReference type="Proteomes" id="UP000824782"/>
    </source>
</evidence>
<reference evidence="2" key="1">
    <citation type="thesis" date="2020" institute="ProQuest LLC" country="789 East Eisenhower Parkway, Ann Arbor, MI, USA">
        <title>Comparative Genomics and Chromosome Evolution.</title>
        <authorList>
            <person name="Mudd A.B."/>
        </authorList>
    </citation>
    <scope>NUCLEOTIDE SEQUENCE</scope>
    <source>
        <strain evidence="2">237g6f4</strain>
        <tissue evidence="2">Blood</tissue>
    </source>
</reference>
<evidence type="ECO:0000256" key="1">
    <source>
        <dbReference type="SAM" id="MobiDB-lite"/>
    </source>
</evidence>
<gene>
    <name evidence="2" type="ORF">GDO81_026149</name>
</gene>
<dbReference type="AlphaFoldDB" id="A0AAV6YHP8"/>
<sequence length="87" mass="9046">MAEASVIDQMSSSDSSSESKSSSSSSSDDSSDSEDEANKSSRSAPQLQQSSSSMEIGNSKPQDGGKQLMSTLRNDLQLSESGSDSDD</sequence>
<dbReference type="Proteomes" id="UP000824782">
    <property type="component" value="Unassembled WGS sequence"/>
</dbReference>
<name>A0AAV6YHP8_ENGPU</name>
<feature type="compositionally biased region" description="Polar residues" evidence="1">
    <location>
        <begin position="68"/>
        <end position="87"/>
    </location>
</feature>